<feature type="compositionally biased region" description="Low complexity" evidence="1">
    <location>
        <begin position="480"/>
        <end position="489"/>
    </location>
</feature>
<feature type="compositionally biased region" description="Basic and acidic residues" evidence="1">
    <location>
        <begin position="108"/>
        <end position="118"/>
    </location>
</feature>
<feature type="compositionally biased region" description="Polar residues" evidence="1">
    <location>
        <begin position="490"/>
        <end position="501"/>
    </location>
</feature>
<feature type="compositionally biased region" description="Polar residues" evidence="1">
    <location>
        <begin position="172"/>
        <end position="187"/>
    </location>
</feature>
<keyword evidence="4" id="KW-1185">Reference proteome</keyword>
<feature type="transmembrane region" description="Helical" evidence="2">
    <location>
        <begin position="602"/>
        <end position="624"/>
    </location>
</feature>
<name>A0AAX6MUL9_9PEZI</name>
<keyword evidence="2" id="KW-0472">Membrane</keyword>
<proteinExistence type="predicted"/>
<feature type="region of interest" description="Disordered" evidence="1">
    <location>
        <begin position="343"/>
        <end position="440"/>
    </location>
</feature>
<organism evidence="3 4">
    <name type="scientific">Daldinia eschscholtzii</name>
    <dbReference type="NCBI Taxonomy" id="292717"/>
    <lineage>
        <taxon>Eukaryota</taxon>
        <taxon>Fungi</taxon>
        <taxon>Dikarya</taxon>
        <taxon>Ascomycota</taxon>
        <taxon>Pezizomycotina</taxon>
        <taxon>Sordariomycetes</taxon>
        <taxon>Xylariomycetidae</taxon>
        <taxon>Xylariales</taxon>
        <taxon>Hypoxylaceae</taxon>
        <taxon>Daldinia</taxon>
    </lineage>
</organism>
<protein>
    <recommendedName>
        <fullName evidence="5">Transmembrane protein</fullName>
    </recommendedName>
</protein>
<dbReference type="Proteomes" id="UP001369815">
    <property type="component" value="Unassembled WGS sequence"/>
</dbReference>
<feature type="compositionally biased region" description="Polar residues" evidence="1">
    <location>
        <begin position="429"/>
        <end position="440"/>
    </location>
</feature>
<feature type="region of interest" description="Disordered" evidence="1">
    <location>
        <begin position="212"/>
        <end position="287"/>
    </location>
</feature>
<feature type="compositionally biased region" description="Low complexity" evidence="1">
    <location>
        <begin position="250"/>
        <end position="266"/>
    </location>
</feature>
<dbReference type="EMBL" id="JBANMG010000002">
    <property type="protein sequence ID" value="KAK6956360.1"/>
    <property type="molecule type" value="Genomic_DNA"/>
</dbReference>
<evidence type="ECO:0000313" key="4">
    <source>
        <dbReference type="Proteomes" id="UP001369815"/>
    </source>
</evidence>
<accession>A0AAX6MUL9</accession>
<evidence type="ECO:0000313" key="3">
    <source>
        <dbReference type="EMBL" id="KAK6956360.1"/>
    </source>
</evidence>
<evidence type="ECO:0000256" key="2">
    <source>
        <dbReference type="SAM" id="Phobius"/>
    </source>
</evidence>
<keyword evidence="2" id="KW-0812">Transmembrane</keyword>
<feature type="compositionally biased region" description="Polar residues" evidence="1">
    <location>
        <begin position="404"/>
        <end position="413"/>
    </location>
</feature>
<gene>
    <name evidence="3" type="ORF">Daesc_001637</name>
</gene>
<sequence>MYHQYNQIHSPITPPLPSPPPPLQNAFDSQPMEERWTQYLRNRHIRNEESGTSATVEQQNWYHGHSQGHSTAIQHPLSPVPVRFQRHKLLDEQDPLAVMGFLSDYTRRHEPGEYHEPDSSLDQDEEQGRVAFGSSPPSPFGSGGSDSPSSVDTVIPINKTSSYISNVEGYETPNSLDQGPSGADRQSTGISFQGLVKMIVRKVYTLTISTTNAGTQTSPFNGGADTHTGINDDTNGSIGGIQGNSKARASCDSSGSTSSNTASQDSPAVGEGVRESIDISTQGPTRHVRFYEPVRSVAESPAVISQGNNNGKRGGAPIATPAFSAPSELNWAHDNATTLHEFDTHSSTTTSGAANTSPTRTPAPTRAGSPANSPSNSSSSSSRGEVASAEPPTTVDVIPANPEAEQSSTTPAQQEGYVSFPDPAEVSGQPDQQRASVSSTETVVINPAVTPVVHYWDLPIYTPRPSEGSTTSITVPPTQPQAQSRPQQQGASGSNTPQSLAQRRRHVEEPMVFTMDDLNVGPTSPPGFVQTGSTPQTPIEAEWYGWTNPVPAASAPPPPYPGDVEQAGVAPGPARLPFRVRLEQLLSNAAYGLYVLWSDRKIILALLGLFMVFVPLVCWAFVYFSKDGNQANPSYIA</sequence>
<feature type="region of interest" description="Disordered" evidence="1">
    <location>
        <begin position="108"/>
        <end position="187"/>
    </location>
</feature>
<evidence type="ECO:0008006" key="5">
    <source>
        <dbReference type="Google" id="ProtNLM"/>
    </source>
</evidence>
<feature type="region of interest" description="Disordered" evidence="1">
    <location>
        <begin position="465"/>
        <end position="503"/>
    </location>
</feature>
<feature type="region of interest" description="Disordered" evidence="1">
    <location>
        <begin position="1"/>
        <end position="29"/>
    </location>
</feature>
<feature type="compositionally biased region" description="Low complexity" evidence="1">
    <location>
        <begin position="345"/>
        <end position="384"/>
    </location>
</feature>
<evidence type="ECO:0000256" key="1">
    <source>
        <dbReference type="SAM" id="MobiDB-lite"/>
    </source>
</evidence>
<keyword evidence="2" id="KW-1133">Transmembrane helix</keyword>
<comment type="caution">
    <text evidence="3">The sequence shown here is derived from an EMBL/GenBank/DDBJ whole genome shotgun (WGS) entry which is preliminary data.</text>
</comment>
<feature type="compositionally biased region" description="Pro residues" evidence="1">
    <location>
        <begin position="12"/>
        <end position="23"/>
    </location>
</feature>
<dbReference type="AlphaFoldDB" id="A0AAX6MUL9"/>
<reference evidence="3 4" key="1">
    <citation type="journal article" date="2024" name="Front Chem Biol">
        <title>Unveiling the potential of Daldinia eschscholtzii MFLUCC 19-0629 through bioactivity and bioinformatics studies for enhanced sustainable agriculture production.</title>
        <authorList>
            <person name="Brooks S."/>
            <person name="Weaver J.A."/>
            <person name="Klomchit A."/>
            <person name="Alharthi S.A."/>
            <person name="Onlamun T."/>
            <person name="Nurani R."/>
            <person name="Vong T.K."/>
            <person name="Alberti F."/>
            <person name="Greco C."/>
        </authorList>
    </citation>
    <scope>NUCLEOTIDE SEQUENCE [LARGE SCALE GENOMIC DNA]</scope>
    <source>
        <strain evidence="3">MFLUCC 19-0629</strain>
    </source>
</reference>